<dbReference type="Pfam" id="PF22672">
    <property type="entry name" value="DBL_C"/>
    <property type="match status" value="1"/>
</dbReference>
<accession>A0A024VYZ4</accession>
<feature type="non-terminal residue" evidence="4">
    <location>
        <position position="583"/>
    </location>
</feature>
<dbReference type="InterPro" id="IPR042202">
    <property type="entry name" value="Duffy-ag-bd_sf"/>
</dbReference>
<feature type="domain" description="Duffy-binding-like" evidence="1">
    <location>
        <begin position="511"/>
        <end position="580"/>
    </location>
</feature>
<evidence type="ECO:0000259" key="2">
    <source>
        <dbReference type="Pfam" id="PF05424"/>
    </source>
</evidence>
<dbReference type="GO" id="GO:0046789">
    <property type="term" value="F:host cell surface receptor binding"/>
    <property type="evidence" value="ECO:0007669"/>
    <property type="project" value="InterPro"/>
</dbReference>
<evidence type="ECO:0000259" key="1">
    <source>
        <dbReference type="Pfam" id="PF03011"/>
    </source>
</evidence>
<name>A0A024VYZ4_PLAFA</name>
<dbReference type="FunFam" id="1.20.58.830:FF:000009">
    <property type="entry name" value="Erythrocyte membrane protein 1, PfEMP1"/>
    <property type="match status" value="1"/>
</dbReference>
<dbReference type="InterPro" id="IPR054595">
    <property type="entry name" value="DBL_C"/>
</dbReference>
<dbReference type="Proteomes" id="UP000030708">
    <property type="component" value="Unassembled WGS sequence"/>
</dbReference>
<dbReference type="Pfam" id="PF03011">
    <property type="entry name" value="PFEMP"/>
    <property type="match status" value="1"/>
</dbReference>
<dbReference type="Pfam" id="PF05424">
    <property type="entry name" value="Duffy_binding"/>
    <property type="match status" value="1"/>
</dbReference>
<evidence type="ECO:0000313" key="4">
    <source>
        <dbReference type="EMBL" id="ETW33465.1"/>
    </source>
</evidence>
<dbReference type="InterPro" id="IPR008602">
    <property type="entry name" value="Duffy-antigen-binding"/>
</dbReference>
<reference evidence="4 5" key="1">
    <citation type="submission" date="2013-02" db="EMBL/GenBank/DDBJ databases">
        <title>The Genome Annotation of Plasmodium falciparum Tanzania (2000708).</title>
        <authorList>
            <consortium name="The Broad Institute Genome Sequencing Platform"/>
            <consortium name="The Broad Institute Genome Sequencing Center for Infectious Disease"/>
            <person name="Neafsey D."/>
            <person name="Hoffman S."/>
            <person name="Volkman S."/>
            <person name="Rosenthal P."/>
            <person name="Walker B."/>
            <person name="Young S.K."/>
            <person name="Zeng Q."/>
            <person name="Gargeya S."/>
            <person name="Fitzgerald M."/>
            <person name="Haas B."/>
            <person name="Abouelleil A."/>
            <person name="Allen A.W."/>
            <person name="Alvarado L."/>
            <person name="Arachchi H.M."/>
            <person name="Berlin A.M."/>
            <person name="Chapman S.B."/>
            <person name="Gainer-Dewar J."/>
            <person name="Goldberg J."/>
            <person name="Griggs A."/>
            <person name="Gujja S."/>
            <person name="Hansen M."/>
            <person name="Howarth C."/>
            <person name="Imamovic A."/>
            <person name="Ireland A."/>
            <person name="Larimer J."/>
            <person name="McCowan C."/>
            <person name="Murphy C."/>
            <person name="Pearson M."/>
            <person name="Poon T.W."/>
            <person name="Priest M."/>
            <person name="Roberts A."/>
            <person name="Saif S."/>
            <person name="Shea T."/>
            <person name="Sisk P."/>
            <person name="Sykes S."/>
            <person name="Wortman J."/>
            <person name="Nusbaum C."/>
            <person name="Birren B."/>
        </authorList>
    </citation>
    <scope>NUCLEOTIDE SEQUENCE [LARGE SCALE GENOMIC DNA]</scope>
    <source>
        <strain evidence="5">Tanzania (2000708)</strain>
    </source>
</reference>
<dbReference type="Gene3D" id="1.20.1310.20">
    <property type="entry name" value="Duffy-antigen binding domain"/>
    <property type="match status" value="1"/>
</dbReference>
<feature type="non-terminal residue" evidence="4">
    <location>
        <position position="1"/>
    </location>
</feature>
<reference evidence="4 5" key="2">
    <citation type="submission" date="2013-02" db="EMBL/GenBank/DDBJ databases">
        <title>The Genome Sequence of Plasmodium falciparum Tanzania (2000708).</title>
        <authorList>
            <consortium name="The Broad Institute Genome Sequencing Platform"/>
            <consortium name="The Broad Institute Genome Sequencing Center for Infectious Disease"/>
            <person name="Neafsey D."/>
            <person name="Cheeseman I."/>
            <person name="Volkman S."/>
            <person name="Adams J."/>
            <person name="Walker B."/>
            <person name="Young S.K."/>
            <person name="Zeng Q."/>
            <person name="Gargeya S."/>
            <person name="Fitzgerald M."/>
            <person name="Haas B."/>
            <person name="Abouelleil A."/>
            <person name="Alvarado L."/>
            <person name="Arachchi H.M."/>
            <person name="Berlin A.M."/>
            <person name="Chapman S.B."/>
            <person name="Dewar J."/>
            <person name="Goldberg J."/>
            <person name="Griggs A."/>
            <person name="Gujja S."/>
            <person name="Hansen M."/>
            <person name="Howarth C."/>
            <person name="Imamovic A."/>
            <person name="Larimer J."/>
            <person name="McCowan C."/>
            <person name="Murphy C."/>
            <person name="Neiman D."/>
            <person name="Pearson M."/>
            <person name="Priest M."/>
            <person name="Roberts A."/>
            <person name="Saif S."/>
            <person name="Shea T."/>
            <person name="Sisk P."/>
            <person name="Sykes S."/>
            <person name="Wortman J."/>
            <person name="Nusbaum C."/>
            <person name="Birren B."/>
        </authorList>
    </citation>
    <scope>NUCLEOTIDE SEQUENCE [LARGE SCALE GENOMIC DNA]</scope>
    <source>
        <strain evidence="5">Tanzania (2000708)</strain>
    </source>
</reference>
<evidence type="ECO:0000259" key="3">
    <source>
        <dbReference type="Pfam" id="PF22672"/>
    </source>
</evidence>
<feature type="domain" description="Duffy-binding-like" evidence="3">
    <location>
        <begin position="179"/>
        <end position="332"/>
    </location>
</feature>
<dbReference type="GO" id="GO:0016020">
    <property type="term" value="C:membrane"/>
    <property type="evidence" value="ECO:0007669"/>
    <property type="project" value="InterPro"/>
</dbReference>
<feature type="domain" description="Duffy-antigen binding" evidence="2">
    <location>
        <begin position="1"/>
        <end position="175"/>
    </location>
</feature>
<dbReference type="AlphaFoldDB" id="A0A024VYZ4"/>
<dbReference type="EMBL" id="KI926599">
    <property type="protein sequence ID" value="ETW33465.1"/>
    <property type="molecule type" value="Genomic_DNA"/>
</dbReference>
<dbReference type="Gene3D" id="1.20.58.830">
    <property type="match status" value="2"/>
</dbReference>
<dbReference type="InterPro" id="IPR004258">
    <property type="entry name" value="DBL"/>
</dbReference>
<gene>
    <name evidence="4" type="ORF">PFTANZ_05817</name>
</gene>
<dbReference type="SUPFAM" id="SSF140924">
    <property type="entry name" value="Duffy binding domain-like"/>
    <property type="match status" value="2"/>
</dbReference>
<sequence length="583" mass="66257">KLLAEVCLAAKYEGESITLNYPKYQTTYGSFPFELCTVLARSFADIGDIVRGKDLYGGGGRGKGKEKLEKNLKNIFEKIHEKLDSKAQTYYNDDKENYSKLREDWWNANRHTVWKAITCGTHEGDTYFRTTCDINNKKGPSVAKDHCRCNGDKPKADNPNTDPPTYFDYVPQYLRWFEEWAEDFCRKKKKYVDIVKTYCRGPNGKDKYCSRNGFDCEKTKPAIGKLRYGKQCTKCFFACYPYVDWIENQRKQFLKQRGEYENVINGTSSSSRTRRSARGATTTNYDGYESKFYNILKEREYRTVNAFLGLLNKEKACTAVNDDKGGKINFKNVHGDAGGTAVSGGTSGSASGTNDKQKGTFYRSDYCQPCPDCGVKHEGNGWKNKSEQCRIKLYEPTSDATPTDNTILKSGDGPTEIVEKLDAFCNQTSGSSVVAGGSGYCGGTNNSDKGPSLCEPWKCYEGKHVKKVGQDEDDPEYENDVKGAGGLCILQNTNKKSQKEPDQFQKTYNDFFNFWVAHMLKDSIHWRTEKIKKCLEKKNGNTCKKNNCKDNCDCFQKWITQKKNEWEKIKEHFNTQDGFDSEG</sequence>
<proteinExistence type="predicted"/>
<evidence type="ECO:0000313" key="5">
    <source>
        <dbReference type="Proteomes" id="UP000030708"/>
    </source>
</evidence>
<organism evidence="4 5">
    <name type="scientific">Plasmodium falciparum Tanzania</name>
    <name type="common">2000708</name>
    <dbReference type="NCBI Taxonomy" id="1036725"/>
    <lineage>
        <taxon>Eukaryota</taxon>
        <taxon>Sar</taxon>
        <taxon>Alveolata</taxon>
        <taxon>Apicomplexa</taxon>
        <taxon>Aconoidasida</taxon>
        <taxon>Haemosporida</taxon>
        <taxon>Plasmodiidae</taxon>
        <taxon>Plasmodium</taxon>
        <taxon>Plasmodium (Laverania)</taxon>
    </lineage>
</organism>
<protein>
    <submittedName>
        <fullName evidence="4">Uncharacterized protein</fullName>
    </submittedName>
</protein>